<evidence type="ECO:0000256" key="3">
    <source>
        <dbReference type="SAM" id="MobiDB-lite"/>
    </source>
</evidence>
<evidence type="ECO:0000256" key="2">
    <source>
        <dbReference type="ARBA" id="ARBA00023288"/>
    </source>
</evidence>
<proteinExistence type="predicted"/>
<gene>
    <name evidence="4" type="ORF">DICPUDRAFT_88812</name>
</gene>
<dbReference type="KEGG" id="dpp:DICPUDRAFT_88812"/>
<evidence type="ECO:0000256" key="1">
    <source>
        <dbReference type="ARBA" id="ARBA00022707"/>
    </source>
</evidence>
<dbReference type="RefSeq" id="XP_003290122.1">
    <property type="nucleotide sequence ID" value="XM_003290074.1"/>
</dbReference>
<dbReference type="GeneID" id="10504478"/>
<feature type="region of interest" description="Disordered" evidence="3">
    <location>
        <begin position="1"/>
        <end position="56"/>
    </location>
</feature>
<dbReference type="PANTHER" id="PTHR13401:SF2">
    <property type="entry name" value="RAGULATOR COMPLEX PROTEIN LAMTOR1"/>
    <property type="match status" value="1"/>
</dbReference>
<dbReference type="AlphaFoldDB" id="F0ZRS7"/>
<evidence type="ECO:0000313" key="4">
    <source>
        <dbReference type="EMBL" id="EGC33371.1"/>
    </source>
</evidence>
<dbReference type="GO" id="GO:0001919">
    <property type="term" value="P:regulation of receptor recycling"/>
    <property type="evidence" value="ECO:0000318"/>
    <property type="project" value="GO_Central"/>
</dbReference>
<dbReference type="FunCoup" id="F0ZRS7">
    <property type="interactions" value="3"/>
</dbReference>
<dbReference type="PANTHER" id="PTHR13401">
    <property type="entry name" value="RAGULATOR COMPLEX PROTEIN LAMTOR1"/>
    <property type="match status" value="1"/>
</dbReference>
<keyword evidence="2" id="KW-0449">Lipoprotein</keyword>
<dbReference type="VEuPathDB" id="AmoebaDB:DICPUDRAFT_88812"/>
<accession>F0ZRS7</accession>
<dbReference type="OMA" id="MREMDND"/>
<evidence type="ECO:0000313" key="5">
    <source>
        <dbReference type="Proteomes" id="UP000001064"/>
    </source>
</evidence>
<dbReference type="OrthoDB" id="17394at2759"/>
<reference evidence="5" key="1">
    <citation type="journal article" date="2011" name="Genome Biol.">
        <title>Comparative genomics of the social amoebae Dictyostelium discoideum and Dictyostelium purpureum.</title>
        <authorList>
            <consortium name="US DOE Joint Genome Institute (JGI-PGF)"/>
            <person name="Sucgang R."/>
            <person name="Kuo A."/>
            <person name="Tian X."/>
            <person name="Salerno W."/>
            <person name="Parikh A."/>
            <person name="Feasley C.L."/>
            <person name="Dalin E."/>
            <person name="Tu H."/>
            <person name="Huang E."/>
            <person name="Barry K."/>
            <person name="Lindquist E."/>
            <person name="Shapiro H."/>
            <person name="Bruce D."/>
            <person name="Schmutz J."/>
            <person name="Salamov A."/>
            <person name="Fey P."/>
            <person name="Gaudet P."/>
            <person name="Anjard C."/>
            <person name="Babu M.M."/>
            <person name="Basu S."/>
            <person name="Bushmanova Y."/>
            <person name="van der Wel H."/>
            <person name="Katoh-Kurasawa M."/>
            <person name="Dinh C."/>
            <person name="Coutinho P.M."/>
            <person name="Saito T."/>
            <person name="Elias M."/>
            <person name="Schaap P."/>
            <person name="Kay R.R."/>
            <person name="Henrissat B."/>
            <person name="Eichinger L."/>
            <person name="Rivero F."/>
            <person name="Putnam N.H."/>
            <person name="West C.M."/>
            <person name="Loomis W.F."/>
            <person name="Chisholm R.L."/>
            <person name="Shaulsky G."/>
            <person name="Strassmann J.E."/>
            <person name="Queller D.C."/>
            <person name="Kuspa A."/>
            <person name="Grigoriev I.V."/>
        </authorList>
    </citation>
    <scope>NUCLEOTIDE SEQUENCE [LARGE SCALE GENOMIC DNA]</scope>
    <source>
        <strain evidence="5">QSDP1</strain>
    </source>
</reference>
<dbReference type="EMBL" id="GL871145">
    <property type="protein sequence ID" value="EGC33371.1"/>
    <property type="molecule type" value="Genomic_DNA"/>
</dbReference>
<dbReference type="GO" id="GO:0071986">
    <property type="term" value="C:Ragulator complex"/>
    <property type="evidence" value="ECO:0000318"/>
    <property type="project" value="GO_Central"/>
</dbReference>
<protein>
    <submittedName>
        <fullName evidence="4">Uncharacterized protein</fullName>
    </submittedName>
</protein>
<dbReference type="GO" id="GO:0043410">
    <property type="term" value="P:positive regulation of MAPK cascade"/>
    <property type="evidence" value="ECO:0000318"/>
    <property type="project" value="GO_Central"/>
</dbReference>
<feature type="compositionally biased region" description="Basic and acidic residues" evidence="3">
    <location>
        <begin position="9"/>
        <end position="19"/>
    </location>
</feature>
<dbReference type="InParanoid" id="F0ZRS7"/>
<name>F0ZRS7_DICPU</name>
<sequence length="174" mass="19740">MGCFMSKVNDNKNENDARSRNQASSSQSTSSSAQTPSKQINIQPKEEENQQEVSYSQMRELDNDYFKDIIDRTAQKFIDVSMVGPDGKDPFDKEKDYSSQIKESKIHKPVALTALPRLSQHCQTSNLHNLLSQPTNFDSELMNRYSNSILESLNNIHVKDCGELVVFFGNSLKQ</sequence>
<dbReference type="GO" id="GO:0005776">
    <property type="term" value="C:autophagosome"/>
    <property type="evidence" value="ECO:0007669"/>
    <property type="project" value="EnsemblProtists"/>
</dbReference>
<feature type="compositionally biased region" description="Low complexity" evidence="3">
    <location>
        <begin position="20"/>
        <end position="37"/>
    </location>
</feature>
<dbReference type="Proteomes" id="UP000001064">
    <property type="component" value="Unassembled WGS sequence"/>
</dbReference>
<keyword evidence="1" id="KW-0519">Myristate</keyword>
<keyword evidence="5" id="KW-1185">Reference proteome</keyword>
<dbReference type="eggNOG" id="ENOG502RG27">
    <property type="taxonomic scope" value="Eukaryota"/>
</dbReference>
<dbReference type="GO" id="GO:0071230">
    <property type="term" value="P:cellular response to amino acid stimulus"/>
    <property type="evidence" value="ECO:0000318"/>
    <property type="project" value="GO_Central"/>
</dbReference>
<organism evidence="4 5">
    <name type="scientific">Dictyostelium purpureum</name>
    <name type="common">Slime mold</name>
    <dbReference type="NCBI Taxonomy" id="5786"/>
    <lineage>
        <taxon>Eukaryota</taxon>
        <taxon>Amoebozoa</taxon>
        <taxon>Evosea</taxon>
        <taxon>Eumycetozoa</taxon>
        <taxon>Dictyostelia</taxon>
        <taxon>Dictyosteliales</taxon>
        <taxon>Dictyosteliaceae</taxon>
        <taxon>Dictyostelium</taxon>
    </lineage>
</organism>
<dbReference type="STRING" id="5786.F0ZRS7"/>